<feature type="chain" id="PRO_5045884802" description="TPM domain-containing protein" evidence="2">
    <location>
        <begin position="19"/>
        <end position="255"/>
    </location>
</feature>
<keyword evidence="1" id="KW-0812">Transmembrane</keyword>
<proteinExistence type="predicted"/>
<gene>
    <name evidence="3" type="ORF">WKV53_20850</name>
</gene>
<dbReference type="Proteomes" id="UP001371305">
    <property type="component" value="Unassembled WGS sequence"/>
</dbReference>
<comment type="caution">
    <text evidence="3">The sequence shown here is derived from an EMBL/GenBank/DDBJ whole genome shotgun (WGS) entry which is preliminary data.</text>
</comment>
<keyword evidence="1" id="KW-0472">Membrane</keyword>
<evidence type="ECO:0000256" key="2">
    <source>
        <dbReference type="SAM" id="SignalP"/>
    </source>
</evidence>
<feature type="transmembrane region" description="Helical" evidence="1">
    <location>
        <begin position="190"/>
        <end position="212"/>
    </location>
</feature>
<sequence length="255" mass="27465">MRLLCVALLWMMAGWLHAQETDDFTPPPPPADGILDEARMFARSPERHKAVAETLAALEEKHGFRFYFVLYSSLYGRNLDDRAHVLQRAWLGDSPGMVLVLETDSRIFRQSQTPTKADHLPAGATLPVTGPKELAPTDLGAIGRTMEESLRQAPSTEDYAERLALGLATGISKVLDERAAVPEGTTRSSLVLLAVGFGAAVGLIALLVVAGLKRAEAKALERFVFPKATVGTRLGAPFGGGKVSSRSFGNREAGR</sequence>
<evidence type="ECO:0000313" key="4">
    <source>
        <dbReference type="Proteomes" id="UP001371305"/>
    </source>
</evidence>
<evidence type="ECO:0000313" key="3">
    <source>
        <dbReference type="EMBL" id="MEK7952975.1"/>
    </source>
</evidence>
<name>A0ABU9AZ04_9BACT</name>
<keyword evidence="1" id="KW-1133">Transmembrane helix</keyword>
<dbReference type="EMBL" id="JBBUKT010000009">
    <property type="protein sequence ID" value="MEK7952975.1"/>
    <property type="molecule type" value="Genomic_DNA"/>
</dbReference>
<dbReference type="Gene3D" id="3.10.310.50">
    <property type="match status" value="1"/>
</dbReference>
<feature type="signal peptide" evidence="2">
    <location>
        <begin position="1"/>
        <end position="18"/>
    </location>
</feature>
<protein>
    <recommendedName>
        <fullName evidence="5">TPM domain-containing protein</fullName>
    </recommendedName>
</protein>
<evidence type="ECO:0000256" key="1">
    <source>
        <dbReference type="SAM" id="Phobius"/>
    </source>
</evidence>
<keyword evidence="2" id="KW-0732">Signal</keyword>
<evidence type="ECO:0008006" key="5">
    <source>
        <dbReference type="Google" id="ProtNLM"/>
    </source>
</evidence>
<keyword evidence="4" id="KW-1185">Reference proteome</keyword>
<accession>A0ABU9AZ04</accession>
<organism evidence="3 4">
    <name type="scientific">Luteolibacter soli</name>
    <dbReference type="NCBI Taxonomy" id="3135280"/>
    <lineage>
        <taxon>Bacteria</taxon>
        <taxon>Pseudomonadati</taxon>
        <taxon>Verrucomicrobiota</taxon>
        <taxon>Verrucomicrobiia</taxon>
        <taxon>Verrucomicrobiales</taxon>
        <taxon>Verrucomicrobiaceae</taxon>
        <taxon>Luteolibacter</taxon>
    </lineage>
</organism>
<reference evidence="3 4" key="1">
    <citation type="submission" date="2024-04" db="EMBL/GenBank/DDBJ databases">
        <title>Luteolibacter sp. isolated from soil.</title>
        <authorList>
            <person name="An J."/>
        </authorList>
    </citation>
    <scope>NUCLEOTIDE SEQUENCE [LARGE SCALE GENOMIC DNA]</scope>
    <source>
        <strain evidence="3 4">Y139</strain>
    </source>
</reference>